<accession>A0ABU6WWZ3</accession>
<protein>
    <submittedName>
        <fullName evidence="1">Uncharacterized protein</fullName>
    </submittedName>
</protein>
<evidence type="ECO:0000313" key="2">
    <source>
        <dbReference type="Proteomes" id="UP001341840"/>
    </source>
</evidence>
<keyword evidence="2" id="KW-1185">Reference proteome</keyword>
<comment type="caution">
    <text evidence="1">The sequence shown here is derived from an EMBL/GenBank/DDBJ whole genome shotgun (WGS) entry which is preliminary data.</text>
</comment>
<name>A0ABU6WWZ3_9FABA</name>
<organism evidence="1 2">
    <name type="scientific">Stylosanthes scabra</name>
    <dbReference type="NCBI Taxonomy" id="79078"/>
    <lineage>
        <taxon>Eukaryota</taxon>
        <taxon>Viridiplantae</taxon>
        <taxon>Streptophyta</taxon>
        <taxon>Embryophyta</taxon>
        <taxon>Tracheophyta</taxon>
        <taxon>Spermatophyta</taxon>
        <taxon>Magnoliopsida</taxon>
        <taxon>eudicotyledons</taxon>
        <taxon>Gunneridae</taxon>
        <taxon>Pentapetalae</taxon>
        <taxon>rosids</taxon>
        <taxon>fabids</taxon>
        <taxon>Fabales</taxon>
        <taxon>Fabaceae</taxon>
        <taxon>Papilionoideae</taxon>
        <taxon>50 kb inversion clade</taxon>
        <taxon>dalbergioids sensu lato</taxon>
        <taxon>Dalbergieae</taxon>
        <taxon>Pterocarpus clade</taxon>
        <taxon>Stylosanthes</taxon>
    </lineage>
</organism>
<evidence type="ECO:0000313" key="1">
    <source>
        <dbReference type="EMBL" id="MED6188855.1"/>
    </source>
</evidence>
<reference evidence="1 2" key="1">
    <citation type="journal article" date="2023" name="Plants (Basel)">
        <title>Bridging the Gap: Combining Genomics and Transcriptomics Approaches to Understand Stylosanthes scabra, an Orphan Legume from the Brazilian Caatinga.</title>
        <authorList>
            <person name="Ferreira-Neto J.R.C."/>
            <person name="da Silva M.D."/>
            <person name="Binneck E."/>
            <person name="de Melo N.F."/>
            <person name="da Silva R.H."/>
            <person name="de Melo A.L.T.M."/>
            <person name="Pandolfi V."/>
            <person name="Bustamante F.O."/>
            <person name="Brasileiro-Vidal A.C."/>
            <person name="Benko-Iseppon A.M."/>
        </authorList>
    </citation>
    <scope>NUCLEOTIDE SEQUENCE [LARGE SCALE GENOMIC DNA]</scope>
    <source>
        <tissue evidence="1">Leaves</tissue>
    </source>
</reference>
<dbReference type="EMBL" id="JASCZI010182948">
    <property type="protein sequence ID" value="MED6188855.1"/>
    <property type="molecule type" value="Genomic_DNA"/>
</dbReference>
<dbReference type="Proteomes" id="UP001341840">
    <property type="component" value="Unassembled WGS sequence"/>
</dbReference>
<proteinExistence type="predicted"/>
<gene>
    <name evidence="1" type="ORF">PIB30_089916</name>
</gene>
<sequence length="179" mass="21102">MNLLGPQHYGLLETYDQLRVLCGVFDKRKWAPRGWMNQGSLLIRNQNSKPIMGIFTSFTTIWPRLEHRICRSIWDLGNLKKSLWIHKGMGGLTKFGIPEKAIRINIFGEWQAKEKHRQKHHPLEPAVQPLNNNLCLKFNCMKPPRMRKELRSLKREKSFMSVSSSFLKERTPSRNGYWQ</sequence>